<dbReference type="AlphaFoldDB" id="A0A6I2U6V7"/>
<reference evidence="2 3" key="1">
    <citation type="submission" date="2019-08" db="EMBL/GenBank/DDBJ databases">
        <title>In-depth cultivation of the pig gut microbiome towards novel bacterial diversity and tailored functional studies.</title>
        <authorList>
            <person name="Wylensek D."/>
            <person name="Hitch T.C.A."/>
            <person name="Clavel T."/>
        </authorList>
    </citation>
    <scope>NUCLEOTIDE SEQUENCE [LARGE SCALE GENOMIC DNA]</scope>
    <source>
        <strain evidence="2 3">WCA3-601-WT-6J</strain>
    </source>
</reference>
<sequence>MTLQEMVREKNMTRYQLSQRSGIPWATLSDIWTGKTRLERCSGGTLVKLSGTLGITVEELIALDVETSMPPDDSKAEKPYFEVNLPQDLEKALREYIQGEQEHSRYLDCLWGELYGSINANQWGGVISKEQADYLRAKYLFEEDDEV</sequence>
<dbReference type="Proteomes" id="UP000431913">
    <property type="component" value="Unassembled WGS sequence"/>
</dbReference>
<proteinExistence type="predicted"/>
<dbReference type="GO" id="GO:0003677">
    <property type="term" value="F:DNA binding"/>
    <property type="evidence" value="ECO:0007669"/>
    <property type="project" value="InterPro"/>
</dbReference>
<evidence type="ECO:0000313" key="3">
    <source>
        <dbReference type="Proteomes" id="UP000431913"/>
    </source>
</evidence>
<dbReference type="InterPro" id="IPR001387">
    <property type="entry name" value="Cro/C1-type_HTH"/>
</dbReference>
<evidence type="ECO:0000313" key="2">
    <source>
        <dbReference type="EMBL" id="MST93472.1"/>
    </source>
</evidence>
<dbReference type="RefSeq" id="WP_154524082.1">
    <property type="nucleotide sequence ID" value="NZ_DAWBJP010000072.1"/>
</dbReference>
<name>A0A6I2U6V7_9FIRM</name>
<dbReference type="Gene3D" id="1.10.260.40">
    <property type="entry name" value="lambda repressor-like DNA-binding domains"/>
    <property type="match status" value="1"/>
</dbReference>
<dbReference type="SMART" id="SM00530">
    <property type="entry name" value="HTH_XRE"/>
    <property type="match status" value="1"/>
</dbReference>
<dbReference type="CDD" id="cd00093">
    <property type="entry name" value="HTH_XRE"/>
    <property type="match status" value="1"/>
</dbReference>
<comment type="caution">
    <text evidence="2">The sequence shown here is derived from an EMBL/GenBank/DDBJ whole genome shotgun (WGS) entry which is preliminary data.</text>
</comment>
<dbReference type="EMBL" id="VUNJ01000028">
    <property type="protein sequence ID" value="MST93472.1"/>
    <property type="molecule type" value="Genomic_DNA"/>
</dbReference>
<feature type="domain" description="HTH cro/C1-type" evidence="1">
    <location>
        <begin position="3"/>
        <end position="60"/>
    </location>
</feature>
<dbReference type="Pfam" id="PF13443">
    <property type="entry name" value="HTH_26"/>
    <property type="match status" value="1"/>
</dbReference>
<organism evidence="2 3">
    <name type="scientific">Ruthenibacterium lactatiformans</name>
    <dbReference type="NCBI Taxonomy" id="1550024"/>
    <lineage>
        <taxon>Bacteria</taxon>
        <taxon>Bacillati</taxon>
        <taxon>Bacillota</taxon>
        <taxon>Clostridia</taxon>
        <taxon>Eubacteriales</taxon>
        <taxon>Oscillospiraceae</taxon>
        <taxon>Ruthenibacterium</taxon>
    </lineage>
</organism>
<protein>
    <submittedName>
        <fullName evidence="2">Helix-turn-helix transcriptional regulator</fullName>
    </submittedName>
</protein>
<accession>A0A6I2U6V7</accession>
<evidence type="ECO:0000259" key="1">
    <source>
        <dbReference type="PROSITE" id="PS50943"/>
    </source>
</evidence>
<dbReference type="InterPro" id="IPR010982">
    <property type="entry name" value="Lambda_DNA-bd_dom_sf"/>
</dbReference>
<dbReference type="PROSITE" id="PS50943">
    <property type="entry name" value="HTH_CROC1"/>
    <property type="match status" value="1"/>
</dbReference>
<dbReference type="SUPFAM" id="SSF47413">
    <property type="entry name" value="lambda repressor-like DNA-binding domains"/>
    <property type="match status" value="1"/>
</dbReference>
<gene>
    <name evidence="2" type="ORF">FYJ76_16285</name>
</gene>